<comment type="caution">
    <text evidence="2">The sequence shown here is derived from an EMBL/GenBank/DDBJ whole genome shotgun (WGS) entry which is preliminary data.</text>
</comment>
<dbReference type="Pfam" id="PF06161">
    <property type="entry name" value="DUF975"/>
    <property type="match status" value="1"/>
</dbReference>
<dbReference type="InterPro" id="IPR010380">
    <property type="entry name" value="DUF975"/>
</dbReference>
<sequence>MIRSELKKKAQAHLHGHYGSWSLIALIPCAALFIYFFSIMVLFQSSAGVVDQSNDYRSWQEDYSEKSNRFNNDYESGYDDGYSDGYDDGFYEDDSYGKDNYNEKNLDSLANSPAVSLKNTERTITYTQTSTMGSGISGFIGFLVGMIVLLVTILYRGLVQWAAVDNVEGRAFSLKTVFVAFIRENGKRTVIANILVALYTFLWSLLLVIPGVIKQLSYGMTNYLLKKDPELTPKEAMELSQVLMKGYKLEYLIFSYSFIFWQFATFFSFGLASVYVIPYYGVSEVLFFDQIIAEKHHLFSQEKEAGFADF</sequence>
<dbReference type="AlphaFoldDB" id="A0A1E5GEM8"/>
<evidence type="ECO:0000313" key="3">
    <source>
        <dbReference type="Proteomes" id="UP000094068"/>
    </source>
</evidence>
<feature type="transmembrane region" description="Helical" evidence="1">
    <location>
        <begin position="190"/>
        <end position="213"/>
    </location>
</feature>
<keyword evidence="1" id="KW-0472">Membrane</keyword>
<keyword evidence="1" id="KW-0812">Transmembrane</keyword>
<dbReference type="PANTHER" id="PTHR40076:SF1">
    <property type="entry name" value="MEMBRANE PROTEIN"/>
    <property type="match status" value="1"/>
</dbReference>
<dbReference type="PANTHER" id="PTHR40076">
    <property type="entry name" value="MEMBRANE PROTEIN-RELATED"/>
    <property type="match status" value="1"/>
</dbReference>
<feature type="transmembrane region" description="Helical" evidence="1">
    <location>
        <begin position="136"/>
        <end position="155"/>
    </location>
</feature>
<name>A0A1E5GEM8_9ENTE</name>
<feature type="transmembrane region" description="Helical" evidence="1">
    <location>
        <begin position="253"/>
        <end position="277"/>
    </location>
</feature>
<evidence type="ECO:0000313" key="2">
    <source>
        <dbReference type="EMBL" id="OEG11045.1"/>
    </source>
</evidence>
<keyword evidence="1" id="KW-1133">Transmembrane helix</keyword>
<organism evidence="2 3">
    <name type="scientific">Enterococcus ureasiticus</name>
    <dbReference type="NCBI Taxonomy" id="903984"/>
    <lineage>
        <taxon>Bacteria</taxon>
        <taxon>Bacillati</taxon>
        <taxon>Bacillota</taxon>
        <taxon>Bacilli</taxon>
        <taxon>Lactobacillales</taxon>
        <taxon>Enterococcaceae</taxon>
        <taxon>Enterococcus</taxon>
    </lineage>
</organism>
<reference evidence="3" key="1">
    <citation type="submission" date="2016-09" db="EMBL/GenBank/DDBJ databases">
        <authorList>
            <person name="Gulvik C.A."/>
        </authorList>
    </citation>
    <scope>NUCLEOTIDE SEQUENCE [LARGE SCALE GENOMIC DNA]</scope>
    <source>
        <strain evidence="3">DSM 23328</strain>
    </source>
</reference>
<dbReference type="STRING" id="903984.BCR21_12245"/>
<feature type="transmembrane region" description="Helical" evidence="1">
    <location>
        <begin position="21"/>
        <end position="43"/>
    </location>
</feature>
<protein>
    <recommendedName>
        <fullName evidence="4">DUF975 domain-containing protein</fullName>
    </recommendedName>
</protein>
<proteinExistence type="predicted"/>
<keyword evidence="3" id="KW-1185">Reference proteome</keyword>
<dbReference type="EMBL" id="MIJZ01000014">
    <property type="protein sequence ID" value="OEG11045.1"/>
    <property type="molecule type" value="Genomic_DNA"/>
</dbReference>
<accession>A0A1E5GEM8</accession>
<evidence type="ECO:0000256" key="1">
    <source>
        <dbReference type="SAM" id="Phobius"/>
    </source>
</evidence>
<evidence type="ECO:0008006" key="4">
    <source>
        <dbReference type="Google" id="ProtNLM"/>
    </source>
</evidence>
<dbReference type="Proteomes" id="UP000094068">
    <property type="component" value="Unassembled WGS sequence"/>
</dbReference>
<dbReference type="RefSeq" id="WP_069646792.1">
    <property type="nucleotide sequence ID" value="NZ_MIJZ01000014.1"/>
</dbReference>
<dbReference type="OrthoDB" id="9784844at2"/>
<gene>
    <name evidence="2" type="ORF">BCR21_12245</name>
</gene>